<reference evidence="12" key="1">
    <citation type="submission" date="2017-05" db="EMBL/GenBank/DDBJ databases">
        <title>Complete and WGS of Bordetella genogroups.</title>
        <authorList>
            <person name="Spilker T."/>
            <person name="Lipuma J."/>
        </authorList>
    </citation>
    <scope>NUCLEOTIDE SEQUENCE [LARGE SCALE GENOMIC DNA]</scope>
    <source>
        <strain evidence="12">AU8256</strain>
    </source>
</reference>
<name>A0A261VHR4_9BORD</name>
<keyword evidence="4 9" id="KW-0808">Transferase</keyword>
<dbReference type="Pfam" id="PF00795">
    <property type="entry name" value="CN_hydrolase"/>
    <property type="match status" value="1"/>
</dbReference>
<comment type="subcellular location">
    <subcellularLocation>
        <location evidence="1 9">Cell membrane</location>
        <topology evidence="1 9">Multi-pass membrane protein</topology>
    </subcellularLocation>
</comment>
<evidence type="ECO:0000256" key="9">
    <source>
        <dbReference type="HAMAP-Rule" id="MF_01148"/>
    </source>
</evidence>
<keyword evidence="8 9" id="KW-0012">Acyltransferase</keyword>
<dbReference type="HAMAP" id="MF_01148">
    <property type="entry name" value="Lnt"/>
    <property type="match status" value="1"/>
</dbReference>
<evidence type="ECO:0000256" key="8">
    <source>
        <dbReference type="ARBA" id="ARBA00023315"/>
    </source>
</evidence>
<comment type="similarity">
    <text evidence="2 9">Belongs to the CN hydrolase family. Apolipoprotein N-acyltransferase subfamily.</text>
</comment>
<protein>
    <recommendedName>
        <fullName evidence="9">Apolipoprotein N-acyltransferase</fullName>
        <shortName evidence="9">ALP N-acyltransferase</shortName>
        <ecNumber evidence="9">2.3.1.269</ecNumber>
    </recommendedName>
</protein>
<comment type="function">
    <text evidence="9">Catalyzes the phospholipid dependent N-acylation of the N-terminal cysteine of apolipoprotein, the last step in lipoprotein maturation.</text>
</comment>
<dbReference type="EC" id="2.3.1.269" evidence="9"/>
<feature type="transmembrane region" description="Helical" evidence="9">
    <location>
        <begin position="176"/>
        <end position="203"/>
    </location>
</feature>
<dbReference type="SUPFAM" id="SSF56317">
    <property type="entry name" value="Carbon-nitrogen hydrolase"/>
    <property type="match status" value="1"/>
</dbReference>
<dbReference type="PANTHER" id="PTHR38686:SF1">
    <property type="entry name" value="APOLIPOPROTEIN N-ACYLTRANSFERASE"/>
    <property type="match status" value="1"/>
</dbReference>
<dbReference type="Proteomes" id="UP000215633">
    <property type="component" value="Unassembled WGS sequence"/>
</dbReference>
<evidence type="ECO:0000256" key="7">
    <source>
        <dbReference type="ARBA" id="ARBA00023136"/>
    </source>
</evidence>
<dbReference type="AlphaFoldDB" id="A0A261VHR4"/>
<evidence type="ECO:0000259" key="10">
    <source>
        <dbReference type="PROSITE" id="PS50263"/>
    </source>
</evidence>
<dbReference type="InterPro" id="IPR004563">
    <property type="entry name" value="Apolipo_AcylTrfase"/>
</dbReference>
<evidence type="ECO:0000256" key="3">
    <source>
        <dbReference type="ARBA" id="ARBA00022475"/>
    </source>
</evidence>
<organism evidence="11 12">
    <name type="scientific">Bordetella genomosp. 2</name>
    <dbReference type="NCBI Taxonomy" id="1983456"/>
    <lineage>
        <taxon>Bacteria</taxon>
        <taxon>Pseudomonadati</taxon>
        <taxon>Pseudomonadota</taxon>
        <taxon>Betaproteobacteria</taxon>
        <taxon>Burkholderiales</taxon>
        <taxon>Alcaligenaceae</taxon>
        <taxon>Bordetella</taxon>
    </lineage>
</organism>
<dbReference type="InterPro" id="IPR036526">
    <property type="entry name" value="C-N_Hydrolase_sf"/>
</dbReference>
<evidence type="ECO:0000313" key="12">
    <source>
        <dbReference type="Proteomes" id="UP000215633"/>
    </source>
</evidence>
<dbReference type="GO" id="GO:0005886">
    <property type="term" value="C:plasma membrane"/>
    <property type="evidence" value="ECO:0007669"/>
    <property type="project" value="UniProtKB-SubCell"/>
</dbReference>
<dbReference type="PANTHER" id="PTHR38686">
    <property type="entry name" value="APOLIPOPROTEIN N-ACYLTRANSFERASE"/>
    <property type="match status" value="1"/>
</dbReference>
<evidence type="ECO:0000256" key="2">
    <source>
        <dbReference type="ARBA" id="ARBA00010065"/>
    </source>
</evidence>
<keyword evidence="12" id="KW-1185">Reference proteome</keyword>
<feature type="transmembrane region" description="Helical" evidence="9">
    <location>
        <begin position="215"/>
        <end position="234"/>
    </location>
</feature>
<comment type="pathway">
    <text evidence="9">Protein modification; lipoprotein biosynthesis (N-acyl transfer).</text>
</comment>
<evidence type="ECO:0000256" key="4">
    <source>
        <dbReference type="ARBA" id="ARBA00022679"/>
    </source>
</evidence>
<dbReference type="NCBIfam" id="TIGR00546">
    <property type="entry name" value="lnt"/>
    <property type="match status" value="1"/>
</dbReference>
<dbReference type="UniPathway" id="UPA00666"/>
<dbReference type="Pfam" id="PF20154">
    <property type="entry name" value="LNT_N"/>
    <property type="match status" value="1"/>
</dbReference>
<sequence length="546" mass="57974">MSARPSRAPRWAAIGLLAAGAIHALTFAPGPLPAWALALVQVLALACAAHATLHAPGIGRALLRGWWFSFASYSLGLYWIFISLHRYGGLAAPLAVAGVLALSAFLALFPAAACALARWLCPPPAMDEPDPAPARRMVVAALAWAAAWALLEWLRATVLTGFPWLNIGYAHADSPLAGWAPVLGVHGMALLAAFAAAALAGLWQAARGAGARTDARRGLALAVALVLVAAGWPLRGIGWSRPAGEPLQVRLVQGNVEQSQKFDPALLELGVRRHLELASLPAPPADLIILPETVLPVFQDQLDPRVWEAWREVAARTQSTIAMGVPLRERAPDGQTRYTNSVIGFDAATPLAQLRSGATPLRYDKHHLVPWGEYVPPGFRWFVDMLNIPLGDFDAGATRQPPFQVAGQYVAFNICYEDLFGIELLPALHPGPGGEPGATILANVSNLGWFGNTWALRQHLQIARLRTLETARPMLAATNTGITAAIDARGRVAAQLPAHQAGILPVSVQGMTGLTPYARFGDTPVLALVAMALVAAAALGRRKPGR</sequence>
<evidence type="ECO:0000313" key="11">
    <source>
        <dbReference type="EMBL" id="OZI73609.1"/>
    </source>
</evidence>
<dbReference type="CDD" id="cd07571">
    <property type="entry name" value="ALP_N-acyl_transferase"/>
    <property type="match status" value="1"/>
</dbReference>
<proteinExistence type="inferred from homology"/>
<gene>
    <name evidence="9" type="primary">lnt</name>
    <name evidence="11" type="ORF">CAL24_17285</name>
</gene>
<feature type="transmembrane region" description="Helical" evidence="9">
    <location>
        <begin position="65"/>
        <end position="84"/>
    </location>
</feature>
<evidence type="ECO:0000256" key="6">
    <source>
        <dbReference type="ARBA" id="ARBA00022989"/>
    </source>
</evidence>
<dbReference type="Gene3D" id="3.60.110.10">
    <property type="entry name" value="Carbon-nitrogen hydrolase"/>
    <property type="match status" value="1"/>
</dbReference>
<keyword evidence="7 9" id="KW-0472">Membrane</keyword>
<feature type="transmembrane region" description="Helical" evidence="9">
    <location>
        <begin position="90"/>
        <end position="116"/>
    </location>
</feature>
<evidence type="ECO:0000256" key="1">
    <source>
        <dbReference type="ARBA" id="ARBA00004651"/>
    </source>
</evidence>
<keyword evidence="6 9" id="KW-1133">Transmembrane helix</keyword>
<dbReference type="PROSITE" id="PS50263">
    <property type="entry name" value="CN_HYDROLASE"/>
    <property type="match status" value="1"/>
</dbReference>
<comment type="caution">
    <text evidence="11">The sequence shown here is derived from an EMBL/GenBank/DDBJ whole genome shotgun (WGS) entry which is preliminary data.</text>
</comment>
<feature type="transmembrane region" description="Helical" evidence="9">
    <location>
        <begin position="523"/>
        <end position="540"/>
    </location>
</feature>
<feature type="transmembrane region" description="Helical" evidence="9">
    <location>
        <begin position="34"/>
        <end position="53"/>
    </location>
</feature>
<dbReference type="EMBL" id="NEVT01000007">
    <property type="protein sequence ID" value="OZI73609.1"/>
    <property type="molecule type" value="Genomic_DNA"/>
</dbReference>
<dbReference type="GO" id="GO:0016410">
    <property type="term" value="F:N-acyltransferase activity"/>
    <property type="evidence" value="ECO:0007669"/>
    <property type="project" value="UniProtKB-UniRule"/>
</dbReference>
<keyword evidence="11" id="KW-0449">Lipoprotein</keyword>
<dbReference type="GO" id="GO:0042158">
    <property type="term" value="P:lipoprotein biosynthetic process"/>
    <property type="evidence" value="ECO:0007669"/>
    <property type="project" value="UniProtKB-UniRule"/>
</dbReference>
<comment type="catalytic activity">
    <reaction evidence="9">
        <text>N-terminal S-1,2-diacyl-sn-glyceryl-L-cysteinyl-[lipoprotein] + a glycerophospholipid = N-acyl-S-1,2-diacyl-sn-glyceryl-L-cysteinyl-[lipoprotein] + a 2-acyl-sn-glycero-3-phospholipid + H(+)</text>
        <dbReference type="Rhea" id="RHEA:48228"/>
        <dbReference type="Rhea" id="RHEA-COMP:14681"/>
        <dbReference type="Rhea" id="RHEA-COMP:14684"/>
        <dbReference type="ChEBI" id="CHEBI:15378"/>
        <dbReference type="ChEBI" id="CHEBI:136912"/>
        <dbReference type="ChEBI" id="CHEBI:140656"/>
        <dbReference type="ChEBI" id="CHEBI:140657"/>
        <dbReference type="ChEBI" id="CHEBI:140660"/>
        <dbReference type="EC" id="2.3.1.269"/>
    </reaction>
</comment>
<feature type="domain" description="CN hydrolase" evidence="10">
    <location>
        <begin position="252"/>
        <end position="510"/>
    </location>
</feature>
<keyword evidence="3 9" id="KW-1003">Cell membrane</keyword>
<evidence type="ECO:0000256" key="5">
    <source>
        <dbReference type="ARBA" id="ARBA00022692"/>
    </source>
</evidence>
<dbReference type="RefSeq" id="WP_094807373.1">
    <property type="nucleotide sequence ID" value="NZ_NEVT01000007.1"/>
</dbReference>
<keyword evidence="5 9" id="KW-0812">Transmembrane</keyword>
<feature type="transmembrane region" description="Helical" evidence="9">
    <location>
        <begin position="137"/>
        <end position="156"/>
    </location>
</feature>
<dbReference type="InterPro" id="IPR003010">
    <property type="entry name" value="C-N_Hydrolase"/>
</dbReference>
<dbReference type="InterPro" id="IPR045378">
    <property type="entry name" value="LNT_N"/>
</dbReference>
<accession>A0A261VHR4</accession>